<proteinExistence type="predicted"/>
<dbReference type="InterPro" id="IPR036188">
    <property type="entry name" value="FAD/NAD-bd_sf"/>
</dbReference>
<evidence type="ECO:0000313" key="6">
    <source>
        <dbReference type="EMBL" id="SDG89901.1"/>
    </source>
</evidence>
<accession>A0A1G7Y0H5</accession>
<dbReference type="PRINTS" id="PR00411">
    <property type="entry name" value="PNDRDTASEI"/>
</dbReference>
<dbReference type="InterPro" id="IPR050315">
    <property type="entry name" value="FAD-oxidoreductase_2"/>
</dbReference>
<keyword evidence="2" id="KW-0285">Flavoprotein</keyword>
<dbReference type="Pfam" id="PF00890">
    <property type="entry name" value="FAD_binding_2"/>
    <property type="match status" value="1"/>
</dbReference>
<feature type="domain" description="FAD-dependent oxidoreductase 2 FAD-binding" evidence="5">
    <location>
        <begin position="7"/>
        <end position="170"/>
    </location>
</feature>
<keyword evidence="3" id="KW-0274">FAD</keyword>
<dbReference type="InterPro" id="IPR003953">
    <property type="entry name" value="FAD-dep_OxRdtase_2_FAD-bd"/>
</dbReference>
<evidence type="ECO:0000259" key="5">
    <source>
        <dbReference type="Pfam" id="PF00890"/>
    </source>
</evidence>
<dbReference type="SUPFAM" id="SSF51905">
    <property type="entry name" value="FAD/NAD(P)-binding domain"/>
    <property type="match status" value="1"/>
</dbReference>
<dbReference type="PANTHER" id="PTHR43400">
    <property type="entry name" value="FUMARATE REDUCTASE"/>
    <property type="match status" value="1"/>
</dbReference>
<dbReference type="AlphaFoldDB" id="A0A1G7Y0H5"/>
<keyword evidence="4" id="KW-0560">Oxidoreductase</keyword>
<dbReference type="STRING" id="366584.SAMN05216377_116146"/>
<dbReference type="Proteomes" id="UP000198967">
    <property type="component" value="Unassembled WGS sequence"/>
</dbReference>
<evidence type="ECO:0000256" key="4">
    <source>
        <dbReference type="ARBA" id="ARBA00023002"/>
    </source>
</evidence>
<protein>
    <submittedName>
        <fullName evidence="6">FAD binding domain-containing protein</fullName>
    </submittedName>
</protein>
<evidence type="ECO:0000256" key="1">
    <source>
        <dbReference type="ARBA" id="ARBA00001974"/>
    </source>
</evidence>
<dbReference type="PRINTS" id="PR00368">
    <property type="entry name" value="FADPNR"/>
</dbReference>
<dbReference type="Gene3D" id="3.50.50.60">
    <property type="entry name" value="FAD/NAD(P)-binding domain"/>
    <property type="match status" value="1"/>
</dbReference>
<sequence>MSDNDIDLLVVGGGMAGLTAAARAASRGASVVVVESADAVGGSGLFAGFLWSAPTHEVMNEINPEGDPALRARLVDDFGAATDWLRELDVPFADAVTVLRYGRGHQFDTSRYVAACAQTVRAHGELLLRATVTELLQESGTVVGAVVATDGGMRTVGARRTLLATGGFQADAGLRAELRSGRRRRG</sequence>
<dbReference type="PANTHER" id="PTHR43400:SF7">
    <property type="entry name" value="FAD-DEPENDENT OXIDOREDUCTASE 2 FAD BINDING DOMAIN-CONTAINING PROTEIN"/>
    <property type="match status" value="1"/>
</dbReference>
<name>A0A1G7Y0H5_PSEOR</name>
<organism evidence="6 7">
    <name type="scientific">Pseudonocardia oroxyli</name>
    <dbReference type="NCBI Taxonomy" id="366584"/>
    <lineage>
        <taxon>Bacteria</taxon>
        <taxon>Bacillati</taxon>
        <taxon>Actinomycetota</taxon>
        <taxon>Actinomycetes</taxon>
        <taxon>Pseudonocardiales</taxon>
        <taxon>Pseudonocardiaceae</taxon>
        <taxon>Pseudonocardia</taxon>
    </lineage>
</organism>
<evidence type="ECO:0000256" key="3">
    <source>
        <dbReference type="ARBA" id="ARBA00022827"/>
    </source>
</evidence>
<dbReference type="EMBL" id="FNBE01000016">
    <property type="protein sequence ID" value="SDG89901.1"/>
    <property type="molecule type" value="Genomic_DNA"/>
</dbReference>
<dbReference type="GO" id="GO:0016491">
    <property type="term" value="F:oxidoreductase activity"/>
    <property type="evidence" value="ECO:0007669"/>
    <property type="project" value="UniProtKB-KW"/>
</dbReference>
<reference evidence="6 7" key="1">
    <citation type="submission" date="2016-10" db="EMBL/GenBank/DDBJ databases">
        <authorList>
            <person name="de Groot N.N."/>
        </authorList>
    </citation>
    <scope>NUCLEOTIDE SEQUENCE [LARGE SCALE GENOMIC DNA]</scope>
    <source>
        <strain evidence="6 7">CGMCC 4.3143</strain>
    </source>
</reference>
<comment type="cofactor">
    <cofactor evidence="1">
        <name>FAD</name>
        <dbReference type="ChEBI" id="CHEBI:57692"/>
    </cofactor>
</comment>
<dbReference type="OrthoDB" id="9813348at2"/>
<dbReference type="RefSeq" id="WP_093088638.1">
    <property type="nucleotide sequence ID" value="NZ_FNBE01000016.1"/>
</dbReference>
<gene>
    <name evidence="6" type="ORF">SAMN05216377_116146</name>
</gene>
<evidence type="ECO:0000313" key="7">
    <source>
        <dbReference type="Proteomes" id="UP000198967"/>
    </source>
</evidence>
<evidence type="ECO:0000256" key="2">
    <source>
        <dbReference type="ARBA" id="ARBA00022630"/>
    </source>
</evidence>
<keyword evidence="7" id="KW-1185">Reference proteome</keyword>